<dbReference type="EMBL" id="JAQNDN010000019">
    <property type="protein sequence ID" value="MDC0671910.1"/>
    <property type="molecule type" value="Genomic_DNA"/>
</dbReference>
<name>A0ABT5BCP4_9BACT</name>
<sequence length="179" mass="19291">MTPAPGLAPVEKPAEPVDAALRLLAEVQAMDPAACWAWAVATMPELAEHREARPPSEGWAEFSRLAAGRTTLWVRARGDRCFAVRGAWENDGFQGRAREVAEIAGDTKVVRFESVDIGESGISSSGPHGDEFLRDARGRWQKAGGFGLGSFATLADAPIFEVAKKAAYYGEVPYTLTIE</sequence>
<keyword evidence="2" id="KW-1185">Reference proteome</keyword>
<comment type="caution">
    <text evidence="1">The sequence shown here is derived from an EMBL/GenBank/DDBJ whole genome shotgun (WGS) entry which is preliminary data.</text>
</comment>
<protein>
    <submittedName>
        <fullName evidence="1">Uncharacterized protein</fullName>
    </submittedName>
</protein>
<dbReference type="RefSeq" id="WP_272002822.1">
    <property type="nucleotide sequence ID" value="NZ_JAQNDN010000019.1"/>
</dbReference>
<gene>
    <name evidence="1" type="ORF">POL58_29465</name>
</gene>
<organism evidence="1 2">
    <name type="scientific">Nannocystis radixulma</name>
    <dbReference type="NCBI Taxonomy" id="2995305"/>
    <lineage>
        <taxon>Bacteria</taxon>
        <taxon>Pseudomonadati</taxon>
        <taxon>Myxococcota</taxon>
        <taxon>Polyangia</taxon>
        <taxon>Nannocystales</taxon>
        <taxon>Nannocystaceae</taxon>
        <taxon>Nannocystis</taxon>
    </lineage>
</organism>
<feature type="non-terminal residue" evidence="1">
    <location>
        <position position="179"/>
    </location>
</feature>
<accession>A0ABT5BCP4</accession>
<evidence type="ECO:0000313" key="1">
    <source>
        <dbReference type="EMBL" id="MDC0671910.1"/>
    </source>
</evidence>
<proteinExistence type="predicted"/>
<reference evidence="1 2" key="1">
    <citation type="submission" date="2022-11" db="EMBL/GenBank/DDBJ databases">
        <title>Minimal conservation of predation-associated metabolite biosynthetic gene clusters underscores biosynthetic potential of Myxococcota including descriptions for ten novel species: Archangium lansinium sp. nov., Myxococcus landrumus sp. nov., Nannocystis bai.</title>
        <authorList>
            <person name="Ahearne A."/>
            <person name="Stevens C."/>
            <person name="Dowd S."/>
        </authorList>
    </citation>
    <scope>NUCLEOTIDE SEQUENCE [LARGE SCALE GENOMIC DNA]</scope>
    <source>
        <strain evidence="1 2">NCELM</strain>
    </source>
</reference>
<evidence type="ECO:0000313" key="2">
    <source>
        <dbReference type="Proteomes" id="UP001217838"/>
    </source>
</evidence>
<dbReference type="Proteomes" id="UP001217838">
    <property type="component" value="Unassembled WGS sequence"/>
</dbReference>